<accession>A0A8S5MWV6</accession>
<reference evidence="1" key="1">
    <citation type="journal article" date="2021" name="Proc. Natl. Acad. Sci. U.S.A.">
        <title>A Catalog of Tens of Thousands of Viruses from Human Metagenomes Reveals Hidden Associations with Chronic Diseases.</title>
        <authorList>
            <person name="Tisza M.J."/>
            <person name="Buck C.B."/>
        </authorList>
    </citation>
    <scope>NUCLEOTIDE SEQUENCE</scope>
    <source>
        <strain evidence="1">Ct91l7</strain>
    </source>
</reference>
<name>A0A8S5MWV6_9CAUD</name>
<proteinExistence type="predicted"/>
<organism evidence="1">
    <name type="scientific">Siphoviridae sp. ct91l7</name>
    <dbReference type="NCBI Taxonomy" id="2826173"/>
    <lineage>
        <taxon>Viruses</taxon>
        <taxon>Duplodnaviria</taxon>
        <taxon>Heunggongvirae</taxon>
        <taxon>Uroviricota</taxon>
        <taxon>Caudoviricetes</taxon>
    </lineage>
</organism>
<protein>
    <submittedName>
        <fullName evidence="1">Uncharacterized protein</fullName>
    </submittedName>
</protein>
<evidence type="ECO:0000313" key="1">
    <source>
        <dbReference type="EMBL" id="DAD86825.1"/>
    </source>
</evidence>
<dbReference type="EMBL" id="BK015008">
    <property type="protein sequence ID" value="DAD86825.1"/>
    <property type="molecule type" value="Genomic_DNA"/>
</dbReference>
<sequence>MCVRANGCLKKCLNIYVLLYNGALWWTKNPCSCRIPKKKSIHENGCFFLVF</sequence>